<keyword evidence="7" id="KW-1003">Cell membrane</keyword>
<dbReference type="InterPro" id="IPR000711">
    <property type="entry name" value="ATPase_OSCP/dsu"/>
</dbReference>
<keyword evidence="2 7" id="KW-0813">Transport</keyword>
<dbReference type="Gene3D" id="1.10.520.20">
    <property type="entry name" value="N-terminal domain of the delta subunit of the F1F0-ATP synthase"/>
    <property type="match status" value="1"/>
</dbReference>
<dbReference type="PRINTS" id="PR00125">
    <property type="entry name" value="ATPASEDELTA"/>
</dbReference>
<keyword evidence="3 7" id="KW-0375">Hydrogen ion transport</keyword>
<dbReference type="Pfam" id="PF00213">
    <property type="entry name" value="OSCP"/>
    <property type="match status" value="1"/>
</dbReference>
<comment type="function">
    <text evidence="7">This protein is part of the stalk that links CF(0) to CF(1). It either transmits conformational changes from CF(0) to CF(1) or is implicated in proton conduction.</text>
</comment>
<dbReference type="InterPro" id="IPR026015">
    <property type="entry name" value="ATP_synth_OSCP/delta_N_sf"/>
</dbReference>
<keyword evidence="7" id="KW-0139">CF(1)</keyword>
<dbReference type="Proteomes" id="UP000035068">
    <property type="component" value="Unassembled WGS sequence"/>
</dbReference>
<dbReference type="RefSeq" id="WP_040096331.1">
    <property type="nucleotide sequence ID" value="NZ_JWJD01000001.1"/>
</dbReference>
<keyword evidence="4 7" id="KW-0406">Ion transport</keyword>
<dbReference type="NCBIfam" id="TIGR01145">
    <property type="entry name" value="ATP_synt_delta"/>
    <property type="match status" value="1"/>
</dbReference>
<dbReference type="GO" id="GO:0005886">
    <property type="term" value="C:plasma membrane"/>
    <property type="evidence" value="ECO:0007669"/>
    <property type="project" value="UniProtKB-SubCell"/>
</dbReference>
<evidence type="ECO:0000256" key="3">
    <source>
        <dbReference type="ARBA" id="ARBA00022781"/>
    </source>
</evidence>
<comment type="caution">
    <text evidence="8">The sequence shown here is derived from an EMBL/GenBank/DDBJ whole genome shotgun (WGS) entry which is preliminary data.</text>
</comment>
<dbReference type="HAMAP" id="MF_01416">
    <property type="entry name" value="ATP_synth_delta_bact"/>
    <property type="match status" value="1"/>
</dbReference>
<comment type="subcellular location">
    <subcellularLocation>
        <location evidence="7">Cell membrane</location>
        <topology evidence="7">Peripheral membrane protein</topology>
    </subcellularLocation>
    <subcellularLocation>
        <location evidence="1">Membrane</location>
    </subcellularLocation>
</comment>
<dbReference type="AlphaFoldDB" id="A0A0C2EGR1"/>
<evidence type="ECO:0000256" key="2">
    <source>
        <dbReference type="ARBA" id="ARBA00022448"/>
    </source>
</evidence>
<comment type="function">
    <text evidence="7">F(1)F(0) ATP synthase produces ATP from ADP in the presence of a proton or sodium gradient. F-type ATPases consist of two structural domains, F(1) containing the extramembraneous catalytic core and F(0) containing the membrane proton channel, linked together by a central stalk and a peripheral stalk. During catalysis, ATP synthesis in the catalytic domain of F(1) is coupled via a rotary mechanism of the central stalk subunits to proton translocation.</text>
</comment>
<evidence type="ECO:0000256" key="7">
    <source>
        <dbReference type="HAMAP-Rule" id="MF_01416"/>
    </source>
</evidence>
<evidence type="ECO:0000313" key="9">
    <source>
        <dbReference type="Proteomes" id="UP000035068"/>
    </source>
</evidence>
<evidence type="ECO:0000256" key="6">
    <source>
        <dbReference type="ARBA" id="ARBA00023310"/>
    </source>
</evidence>
<evidence type="ECO:0000313" key="8">
    <source>
        <dbReference type="EMBL" id="KIH77838.1"/>
    </source>
</evidence>
<evidence type="ECO:0000256" key="1">
    <source>
        <dbReference type="ARBA" id="ARBA00004370"/>
    </source>
</evidence>
<dbReference type="PANTHER" id="PTHR11910">
    <property type="entry name" value="ATP SYNTHASE DELTA CHAIN"/>
    <property type="match status" value="1"/>
</dbReference>
<reference evidence="8 9" key="1">
    <citation type="submission" date="2014-12" db="EMBL/GenBank/DDBJ databases">
        <title>Genomes of Geoalkalibacter ferrihydriticus and Geoalkalibacter subterraneus, two haloalkaliphilic metal-reducing members of the Geobacteraceae.</title>
        <authorList>
            <person name="Badalamenti J.P."/>
            <person name="Torres C.I."/>
            <person name="Krajmalnik-Brown R."/>
            <person name="Bond D.R."/>
        </authorList>
    </citation>
    <scope>NUCLEOTIDE SEQUENCE [LARGE SCALE GENOMIC DNA]</scope>
    <source>
        <strain evidence="8 9">DSM 17813</strain>
    </source>
</reference>
<gene>
    <name evidence="7" type="primary">atpH</name>
    <name evidence="8" type="ORF">GFER_04185</name>
</gene>
<dbReference type="GO" id="GO:0045259">
    <property type="term" value="C:proton-transporting ATP synthase complex"/>
    <property type="evidence" value="ECO:0007669"/>
    <property type="project" value="UniProtKB-KW"/>
</dbReference>
<dbReference type="EMBL" id="JWJD01000001">
    <property type="protein sequence ID" value="KIH77838.1"/>
    <property type="molecule type" value="Genomic_DNA"/>
</dbReference>
<name>A0A0C2EGR1_9BACT</name>
<dbReference type="GO" id="GO:0046933">
    <property type="term" value="F:proton-transporting ATP synthase activity, rotational mechanism"/>
    <property type="evidence" value="ECO:0007669"/>
    <property type="project" value="UniProtKB-UniRule"/>
</dbReference>
<evidence type="ECO:0000256" key="4">
    <source>
        <dbReference type="ARBA" id="ARBA00023065"/>
    </source>
</evidence>
<comment type="similarity">
    <text evidence="7">Belongs to the ATPase delta chain family.</text>
</comment>
<evidence type="ECO:0000256" key="5">
    <source>
        <dbReference type="ARBA" id="ARBA00023136"/>
    </source>
</evidence>
<proteinExistence type="inferred from homology"/>
<accession>A0A0C2EGR1</accession>
<sequence length="180" mass="19847">MSLSAISKRYARALVQLGTEQNKVEEFAGELDKVLAAFAAEKNLRMVLESPSFPYRKRSAILAALGEKLGLSQGMKNFLGLLLEKHRLRYISQIAEHYQQLADELSGTLRAQLTSAVKLDAAQTLVIRTGLQQQTGKKIILDTRVDPALLGGLKAEFGGRIFDGSLSTQLKRFEDKLTKG</sequence>
<keyword evidence="6 7" id="KW-0066">ATP synthesis</keyword>
<protein>
    <recommendedName>
        <fullName evidence="7">ATP synthase subunit delta</fullName>
    </recommendedName>
    <alternativeName>
        <fullName evidence="7">ATP synthase F(1) sector subunit delta</fullName>
    </alternativeName>
    <alternativeName>
        <fullName evidence="7">F-type ATPase subunit delta</fullName>
        <shortName evidence="7">F-ATPase subunit delta</shortName>
    </alternativeName>
</protein>
<organism evidence="8 9">
    <name type="scientific">Geoalkalibacter ferrihydriticus DSM 17813</name>
    <dbReference type="NCBI Taxonomy" id="1121915"/>
    <lineage>
        <taxon>Bacteria</taxon>
        <taxon>Pseudomonadati</taxon>
        <taxon>Thermodesulfobacteriota</taxon>
        <taxon>Desulfuromonadia</taxon>
        <taxon>Desulfuromonadales</taxon>
        <taxon>Geoalkalibacteraceae</taxon>
        <taxon>Geoalkalibacter</taxon>
    </lineage>
</organism>
<dbReference type="SUPFAM" id="SSF47928">
    <property type="entry name" value="N-terminal domain of the delta subunit of the F1F0-ATP synthase"/>
    <property type="match status" value="1"/>
</dbReference>
<keyword evidence="9" id="KW-1185">Reference proteome</keyword>
<keyword evidence="5 7" id="KW-0472">Membrane</keyword>